<protein>
    <submittedName>
        <fullName evidence="9">ECF RNA polymerase sigma factor SigW</fullName>
    </submittedName>
</protein>
<feature type="domain" description="RNA polymerase sigma-70 region 2" evidence="7">
    <location>
        <begin position="27"/>
        <end position="92"/>
    </location>
</feature>
<evidence type="ECO:0000313" key="9">
    <source>
        <dbReference type="EMBL" id="QDU69501.1"/>
    </source>
</evidence>
<dbReference type="InterPro" id="IPR013249">
    <property type="entry name" value="RNA_pol_sigma70_r4_t2"/>
</dbReference>
<dbReference type="NCBIfam" id="TIGR02937">
    <property type="entry name" value="sigma70-ECF"/>
    <property type="match status" value="1"/>
</dbReference>
<evidence type="ECO:0000256" key="1">
    <source>
        <dbReference type="ARBA" id="ARBA00010641"/>
    </source>
</evidence>
<dbReference type="Pfam" id="PF04542">
    <property type="entry name" value="Sigma70_r2"/>
    <property type="match status" value="1"/>
</dbReference>
<evidence type="ECO:0000256" key="5">
    <source>
        <dbReference type="ARBA" id="ARBA00023163"/>
    </source>
</evidence>
<evidence type="ECO:0000256" key="6">
    <source>
        <dbReference type="SAM" id="MobiDB-lite"/>
    </source>
</evidence>
<dbReference type="Gene3D" id="1.10.1740.10">
    <property type="match status" value="1"/>
</dbReference>
<dbReference type="GO" id="GO:0006352">
    <property type="term" value="P:DNA-templated transcription initiation"/>
    <property type="evidence" value="ECO:0007669"/>
    <property type="project" value="InterPro"/>
</dbReference>
<dbReference type="Gene3D" id="1.10.10.10">
    <property type="entry name" value="Winged helix-like DNA-binding domain superfamily/Winged helix DNA-binding domain"/>
    <property type="match status" value="1"/>
</dbReference>
<dbReference type="GO" id="GO:0003677">
    <property type="term" value="F:DNA binding"/>
    <property type="evidence" value="ECO:0007669"/>
    <property type="project" value="UniProtKB-KW"/>
</dbReference>
<evidence type="ECO:0000259" key="8">
    <source>
        <dbReference type="Pfam" id="PF08281"/>
    </source>
</evidence>
<dbReference type="GO" id="GO:0016987">
    <property type="term" value="F:sigma factor activity"/>
    <property type="evidence" value="ECO:0007669"/>
    <property type="project" value="UniProtKB-KW"/>
</dbReference>
<organism evidence="9 10">
    <name type="scientific">Engelhardtia mirabilis</name>
    <dbReference type="NCBI Taxonomy" id="2528011"/>
    <lineage>
        <taxon>Bacteria</taxon>
        <taxon>Pseudomonadati</taxon>
        <taxon>Planctomycetota</taxon>
        <taxon>Planctomycetia</taxon>
        <taxon>Planctomycetia incertae sedis</taxon>
        <taxon>Engelhardtia</taxon>
    </lineage>
</organism>
<evidence type="ECO:0000256" key="2">
    <source>
        <dbReference type="ARBA" id="ARBA00023015"/>
    </source>
</evidence>
<dbReference type="InterPro" id="IPR036388">
    <property type="entry name" value="WH-like_DNA-bd_sf"/>
</dbReference>
<feature type="region of interest" description="Disordered" evidence="6">
    <location>
        <begin position="265"/>
        <end position="286"/>
    </location>
</feature>
<dbReference type="RefSeq" id="WP_145069443.1">
    <property type="nucleotide sequence ID" value="NZ_CP036287.1"/>
</dbReference>
<dbReference type="InterPro" id="IPR013325">
    <property type="entry name" value="RNA_pol_sigma_r2"/>
</dbReference>
<dbReference type="Pfam" id="PF08281">
    <property type="entry name" value="Sigma70_r4_2"/>
    <property type="match status" value="1"/>
</dbReference>
<keyword evidence="3" id="KW-0731">Sigma factor</keyword>
<proteinExistence type="inferred from homology"/>
<keyword evidence="10" id="KW-1185">Reference proteome</keyword>
<evidence type="ECO:0000313" key="10">
    <source>
        <dbReference type="Proteomes" id="UP000316921"/>
    </source>
</evidence>
<keyword evidence="5" id="KW-0804">Transcription</keyword>
<dbReference type="InterPro" id="IPR007627">
    <property type="entry name" value="RNA_pol_sigma70_r2"/>
</dbReference>
<comment type="similarity">
    <text evidence="1">Belongs to the sigma-70 factor family. ECF subfamily.</text>
</comment>
<sequence length="896" mass="94755">MGDRDLDRLFLRYRDQGDVDALGALHDALSPELVRVAARLGPGAEAADDLVQATFLTAIRRAERYEAARPVTPWLVGLMANHAARMRRGESRRPDPARLDEERAVDPTEVVAARELRELVGRAVARLPERYRAVVEGAVLGGLTPTSVAAHLGREPGTVRVQLHRGLELLRRILPPSIATAVALRLAPAPQARALEQCVAREALLAQARAAALGAAHPATPLLGALIVNKALVALAAVALVVIAAWIGLGSGPGAEGAADDLLAQAPSESPTHGPTSPRPATPGTGAQADRLQVLAETSVPTPDRAPVPSAALADGSAWRLVGTVVGLDGSAAAGARVRVQGRSGDEPVGTPLELELAVDASGLPRFESPLEGLMGAEPRPQSLVVSLEHGLHRAEPVRIDLEGAPGTLLAQLDATALAAVDLRLVDELGDPLGQHFAALFDFPAGSDAPVGKAVVKVQSGDDGRLRLTVERAGRYALLSAAWKRRPATRIVELLPGAALELGDVALGRGESITGIARSGDEFQPQGTVVVGRLDGAKDNFQLSVGNQLLQLDWIDGAFEHIHCANAVVEDGRFELLGMAPRLYSITVYVSVGELQPEPLDVVASADEVQILDRAARVRLTVPAGFTAARALRVEVRPENGEPFLRDWDPFQRSALPIVVTPERPVELHVTSDAGHDFTFSLTAPAVGETLEYQLDLPGGPHGDLVLCAPEGLDLVGLEFIYHLDEAAGLRRSGKFVFPPGGEHRIEDLPARSWTLEFTPINAVQPTTLFRGAELTIVDGETTRLRLPTEAAGELPVTVRGSGGQPIEAKVVRVDGDRDAAVTVEAQFAGVRSIRYLNGNLPASLDRAVLLPPGRHQLRFDAEGHLSRTLDVEVRAGERGAPLEVTLDAVDSEAGG</sequence>
<dbReference type="PANTHER" id="PTHR43133:SF8">
    <property type="entry name" value="RNA POLYMERASE SIGMA FACTOR HI_1459-RELATED"/>
    <property type="match status" value="1"/>
</dbReference>
<dbReference type="InterPro" id="IPR039425">
    <property type="entry name" value="RNA_pol_sigma-70-like"/>
</dbReference>
<name>A0A518BRB0_9BACT</name>
<keyword evidence="2" id="KW-0805">Transcription regulation</keyword>
<dbReference type="KEGG" id="pbap:Pla133_46210"/>
<keyword evidence="4" id="KW-0238">DNA-binding</keyword>
<dbReference type="SUPFAM" id="SSF88659">
    <property type="entry name" value="Sigma3 and sigma4 domains of RNA polymerase sigma factors"/>
    <property type="match status" value="1"/>
</dbReference>
<dbReference type="EMBL" id="CP036287">
    <property type="protein sequence ID" value="QDU69501.1"/>
    <property type="molecule type" value="Genomic_DNA"/>
</dbReference>
<reference evidence="9 10" key="1">
    <citation type="submission" date="2019-02" db="EMBL/GenBank/DDBJ databases">
        <title>Deep-cultivation of Planctomycetes and their phenomic and genomic characterization uncovers novel biology.</title>
        <authorList>
            <person name="Wiegand S."/>
            <person name="Jogler M."/>
            <person name="Boedeker C."/>
            <person name="Pinto D."/>
            <person name="Vollmers J."/>
            <person name="Rivas-Marin E."/>
            <person name="Kohn T."/>
            <person name="Peeters S.H."/>
            <person name="Heuer A."/>
            <person name="Rast P."/>
            <person name="Oberbeckmann S."/>
            <person name="Bunk B."/>
            <person name="Jeske O."/>
            <person name="Meyerdierks A."/>
            <person name="Storesund J.E."/>
            <person name="Kallscheuer N."/>
            <person name="Luecker S."/>
            <person name="Lage O.M."/>
            <person name="Pohl T."/>
            <person name="Merkel B.J."/>
            <person name="Hornburger P."/>
            <person name="Mueller R.-W."/>
            <person name="Bruemmer F."/>
            <person name="Labrenz M."/>
            <person name="Spormann A.M."/>
            <person name="Op den Camp H."/>
            <person name="Overmann J."/>
            <person name="Amann R."/>
            <person name="Jetten M.S.M."/>
            <person name="Mascher T."/>
            <person name="Medema M.H."/>
            <person name="Devos D.P."/>
            <person name="Kaster A.-K."/>
            <person name="Ovreas L."/>
            <person name="Rohde M."/>
            <person name="Galperin M.Y."/>
            <person name="Jogler C."/>
        </authorList>
    </citation>
    <scope>NUCLEOTIDE SEQUENCE [LARGE SCALE GENOMIC DNA]</scope>
    <source>
        <strain evidence="9 10">Pla133</strain>
    </source>
</reference>
<evidence type="ECO:0000256" key="3">
    <source>
        <dbReference type="ARBA" id="ARBA00023082"/>
    </source>
</evidence>
<dbReference type="Proteomes" id="UP000316921">
    <property type="component" value="Chromosome"/>
</dbReference>
<accession>A0A518BRB0</accession>
<feature type="domain" description="RNA polymerase sigma factor 70 region 4 type 2" evidence="8">
    <location>
        <begin position="118"/>
        <end position="169"/>
    </location>
</feature>
<dbReference type="PANTHER" id="PTHR43133">
    <property type="entry name" value="RNA POLYMERASE ECF-TYPE SIGMA FACTO"/>
    <property type="match status" value="1"/>
</dbReference>
<dbReference type="AlphaFoldDB" id="A0A518BRB0"/>
<dbReference type="InterPro" id="IPR014284">
    <property type="entry name" value="RNA_pol_sigma-70_dom"/>
</dbReference>
<dbReference type="SUPFAM" id="SSF88946">
    <property type="entry name" value="Sigma2 domain of RNA polymerase sigma factors"/>
    <property type="match status" value="1"/>
</dbReference>
<dbReference type="CDD" id="cd06171">
    <property type="entry name" value="Sigma70_r4"/>
    <property type="match status" value="1"/>
</dbReference>
<evidence type="ECO:0000259" key="7">
    <source>
        <dbReference type="Pfam" id="PF04542"/>
    </source>
</evidence>
<gene>
    <name evidence="9" type="primary">sigW_17</name>
    <name evidence="9" type="ORF">Pla133_46210</name>
</gene>
<dbReference type="InterPro" id="IPR013324">
    <property type="entry name" value="RNA_pol_sigma_r3/r4-like"/>
</dbReference>
<evidence type="ECO:0000256" key="4">
    <source>
        <dbReference type="ARBA" id="ARBA00023125"/>
    </source>
</evidence>